<dbReference type="GO" id="GO:0016020">
    <property type="term" value="C:membrane"/>
    <property type="evidence" value="ECO:0007669"/>
    <property type="project" value="TreeGrafter"/>
</dbReference>
<feature type="transmembrane region" description="Helical" evidence="1">
    <location>
        <begin position="351"/>
        <end position="370"/>
    </location>
</feature>
<feature type="transmembrane region" description="Helical" evidence="1">
    <location>
        <begin position="169"/>
        <end position="187"/>
    </location>
</feature>
<evidence type="ECO:0000313" key="5">
    <source>
        <dbReference type="Proteomes" id="UP000239477"/>
    </source>
</evidence>
<organism evidence="4 5">
    <name type="scientific">Achromobacter spanius</name>
    <dbReference type="NCBI Taxonomy" id="217203"/>
    <lineage>
        <taxon>Bacteria</taxon>
        <taxon>Pseudomonadati</taxon>
        <taxon>Pseudomonadota</taxon>
        <taxon>Betaproteobacteria</taxon>
        <taxon>Burkholderiales</taxon>
        <taxon>Alcaligenaceae</taxon>
        <taxon>Achromobacter</taxon>
    </lineage>
</organism>
<evidence type="ECO:0000256" key="1">
    <source>
        <dbReference type="SAM" id="Phobius"/>
    </source>
</evidence>
<evidence type="ECO:0000259" key="2">
    <source>
        <dbReference type="Pfam" id="PF01757"/>
    </source>
</evidence>
<keyword evidence="5" id="KW-1185">Reference proteome</keyword>
<dbReference type="RefSeq" id="WP_105239862.1">
    <property type="nucleotide sequence ID" value="NZ_CP023270.1"/>
</dbReference>
<dbReference type="Pfam" id="PF01757">
    <property type="entry name" value="Acyl_transf_3"/>
    <property type="match status" value="1"/>
</dbReference>
<evidence type="ECO:0000259" key="3">
    <source>
        <dbReference type="Pfam" id="PF19040"/>
    </source>
</evidence>
<feature type="domain" description="SGNH" evidence="3">
    <location>
        <begin position="413"/>
        <end position="615"/>
    </location>
</feature>
<sequence>MSDVHLKYRPEIDGLRAVAVLAVILFHAKVPGMAGGFVGVDIFFVISGYLITTIIARELDAGSFSFASFYERRARRILPALLAVLIGTAIAAWFLQGPYALVRLGQGLVAVTTFVSNIFFWNTTNYFTAGLDNPLLHTWSLSVEEQFYVLFPLLMIAIWRFARGSLVWILLLCALASLAVSEAAVQTGRSLAAFYWLPTRAYELLIGSLAAVSPFGRFLAARPNIRTLVGWIGAAGVFGAILTFDSSVFFPGLSALIPAVGSAFVLLGATRTNSLGRILSVRPLVWVGLISYSAYLVHQPLFTFAHIIRPGFGIRGSLILTVLAVGLGWISWRVIEKPFRDRAQFKTRPAMWTLGLGSLAVFGIGIALWIGQGAVVRHNEEQKRWQAYDNIEAQTPYVITRFNALEKDFDEVAKRRVLVIGDSQGQDFVNMAFEAGAWKDDEVRTIYVPALCQIVWTDDDVSAHIPAAERHMCANARSLKTSTAQVAKADVVFLVANWHMWSASRLRETIQRMKLRPEQRLFVVGPKEFAPPDIRNMMRKTAKERAKVRSFPNAERLGISQTLQKAVAGLGTYVDVFNGVCVKNGCPTVTPDDELISYDRIHLTEGGARYLGPLLFKNSSLREFIGAE</sequence>
<dbReference type="AlphaFoldDB" id="A0A2S0IAT7"/>
<feature type="transmembrane region" description="Helical" evidence="1">
    <location>
        <begin position="224"/>
        <end position="242"/>
    </location>
</feature>
<feature type="transmembrane region" description="Helical" evidence="1">
    <location>
        <begin position="312"/>
        <end position="330"/>
    </location>
</feature>
<gene>
    <name evidence="4" type="ORF">CLM73_19605</name>
</gene>
<feature type="transmembrane region" description="Helical" evidence="1">
    <location>
        <begin position="193"/>
        <end position="212"/>
    </location>
</feature>
<name>A0A2S0IAT7_9BURK</name>
<reference evidence="4 5" key="1">
    <citation type="submission" date="2017-09" db="EMBL/GenBank/DDBJ databases">
        <title>Genomic, metabolic, and phenotypic characteristics of bacterial isolates from the natural microbiome of the model nematode Caenorhabditis elegans.</title>
        <authorList>
            <person name="Zimmermann J."/>
            <person name="Obeng N."/>
            <person name="Yang W."/>
            <person name="Obeng O."/>
            <person name="Kissoyan K."/>
            <person name="Pees B."/>
            <person name="Dirksen P."/>
            <person name="Hoppner M."/>
            <person name="Franke A."/>
            <person name="Rosenstiel P."/>
            <person name="Leippe M."/>
            <person name="Dierking K."/>
            <person name="Kaleta C."/>
            <person name="Schulenburg H."/>
        </authorList>
    </citation>
    <scope>NUCLEOTIDE SEQUENCE [LARGE SCALE GENOMIC DNA]</scope>
    <source>
        <strain evidence="4 5">MYb73</strain>
    </source>
</reference>
<evidence type="ECO:0008006" key="6">
    <source>
        <dbReference type="Google" id="ProtNLM"/>
    </source>
</evidence>
<dbReference type="Pfam" id="PF19040">
    <property type="entry name" value="SGNH"/>
    <property type="match status" value="1"/>
</dbReference>
<evidence type="ECO:0000313" key="4">
    <source>
        <dbReference type="EMBL" id="AVJ29143.1"/>
    </source>
</evidence>
<feature type="transmembrane region" description="Helical" evidence="1">
    <location>
        <begin position="248"/>
        <end position="267"/>
    </location>
</feature>
<dbReference type="EMBL" id="CP023270">
    <property type="protein sequence ID" value="AVJ29143.1"/>
    <property type="molecule type" value="Genomic_DNA"/>
</dbReference>
<dbReference type="PANTHER" id="PTHR23028:SF53">
    <property type="entry name" value="ACYL_TRANSF_3 DOMAIN-CONTAINING PROTEIN"/>
    <property type="match status" value="1"/>
</dbReference>
<accession>A0A2S0IAT7</accession>
<feature type="transmembrane region" description="Helical" evidence="1">
    <location>
        <begin position="34"/>
        <end position="56"/>
    </location>
</feature>
<protein>
    <recommendedName>
        <fullName evidence="6">Acyltransferase</fullName>
    </recommendedName>
</protein>
<dbReference type="InterPro" id="IPR043968">
    <property type="entry name" value="SGNH"/>
</dbReference>
<keyword evidence="1" id="KW-0472">Membrane</keyword>
<dbReference type="Proteomes" id="UP000239477">
    <property type="component" value="Chromosome"/>
</dbReference>
<feature type="transmembrane region" description="Helical" evidence="1">
    <location>
        <begin position="77"/>
        <end position="95"/>
    </location>
</feature>
<dbReference type="OrthoDB" id="9814807at2"/>
<feature type="domain" description="Acyltransferase 3" evidence="2">
    <location>
        <begin position="10"/>
        <end position="332"/>
    </location>
</feature>
<dbReference type="GO" id="GO:0009103">
    <property type="term" value="P:lipopolysaccharide biosynthetic process"/>
    <property type="evidence" value="ECO:0007669"/>
    <property type="project" value="TreeGrafter"/>
</dbReference>
<dbReference type="InterPro" id="IPR050879">
    <property type="entry name" value="Acyltransferase_3"/>
</dbReference>
<dbReference type="InterPro" id="IPR002656">
    <property type="entry name" value="Acyl_transf_3_dom"/>
</dbReference>
<dbReference type="GO" id="GO:0016747">
    <property type="term" value="F:acyltransferase activity, transferring groups other than amino-acyl groups"/>
    <property type="evidence" value="ECO:0007669"/>
    <property type="project" value="InterPro"/>
</dbReference>
<feature type="transmembrane region" description="Helical" evidence="1">
    <location>
        <begin position="279"/>
        <end position="297"/>
    </location>
</feature>
<keyword evidence="1" id="KW-1133">Transmembrane helix</keyword>
<dbReference type="PANTHER" id="PTHR23028">
    <property type="entry name" value="ACETYLTRANSFERASE"/>
    <property type="match status" value="1"/>
</dbReference>
<keyword evidence="1" id="KW-0812">Transmembrane</keyword>
<proteinExistence type="predicted"/>